<keyword evidence="2" id="KW-1185">Reference proteome</keyword>
<reference evidence="2" key="1">
    <citation type="journal article" date="2017" name="Med. Chem. Commun.">
        <title>Nonomuraea sp. ATCC 55076 harbours the largest actinomycete chromosome to date and the kistamicin biosynthetic gene cluster.</title>
        <authorList>
            <person name="Nazari B."/>
            <person name="Forneris C.C."/>
            <person name="Gibson M.I."/>
            <person name="Moon K."/>
            <person name="Schramma K.R."/>
            <person name="Seyedsayamdost M.R."/>
        </authorList>
    </citation>
    <scope>NUCLEOTIDE SEQUENCE [LARGE SCALE GENOMIC DNA]</scope>
    <source>
        <strain evidence="2">ATCC 55076</strain>
    </source>
</reference>
<proteinExistence type="predicted"/>
<organism evidence="1 2">
    <name type="scientific">[Actinomadura] parvosata subsp. kistnae</name>
    <dbReference type="NCBI Taxonomy" id="1909395"/>
    <lineage>
        <taxon>Bacteria</taxon>
        <taxon>Bacillati</taxon>
        <taxon>Actinomycetota</taxon>
        <taxon>Actinomycetes</taxon>
        <taxon>Streptosporangiales</taxon>
        <taxon>Streptosporangiaceae</taxon>
        <taxon>Nonomuraea</taxon>
    </lineage>
</organism>
<dbReference type="AlphaFoldDB" id="A0A1U9ZX27"/>
<evidence type="ECO:0000313" key="1">
    <source>
        <dbReference type="EMBL" id="AQZ62469.1"/>
    </source>
</evidence>
<dbReference type="Proteomes" id="UP000190797">
    <property type="component" value="Chromosome"/>
</dbReference>
<dbReference type="EMBL" id="CP017717">
    <property type="protein sequence ID" value="AQZ62469.1"/>
    <property type="molecule type" value="Genomic_DNA"/>
</dbReference>
<dbReference type="Gene3D" id="3.40.50.1820">
    <property type="entry name" value="alpha/beta hydrolase"/>
    <property type="match status" value="1"/>
</dbReference>
<dbReference type="KEGG" id="noa:BKM31_14260"/>
<name>A0A1U9ZX27_9ACTN</name>
<sequence>MASIGLSRGAELALQVGALDRRVAAVVAGAPSSMRQVPQAGGVVPSSRWPSGLKATSLTLWRCPVSTASGSGRCRSAIRHSRAVPSRPPWPAIVRGRWRGEC</sequence>
<protein>
    <submittedName>
        <fullName evidence="1">Uncharacterized protein</fullName>
    </submittedName>
</protein>
<dbReference type="InterPro" id="IPR029058">
    <property type="entry name" value="AB_hydrolase_fold"/>
</dbReference>
<accession>A0A1U9ZX27</accession>
<evidence type="ECO:0000313" key="2">
    <source>
        <dbReference type="Proteomes" id="UP000190797"/>
    </source>
</evidence>
<gene>
    <name evidence="1" type="ORF">BKM31_14260</name>
</gene>